<dbReference type="EMBL" id="GU324300">
    <property type="protein sequence ID" value="ADB92524.1"/>
    <property type="molecule type" value="Genomic_DNA"/>
</dbReference>
<reference evidence="2" key="1">
    <citation type="journal article" date="2010" name="J. Bacteriol.">
        <title>Identification and heterologous expression of genes involved in anaerobic dissimilatory phosphite oxidation by Desulfotignum phosphitoxidans.</title>
        <authorList>
            <person name="Simeonova D.D."/>
            <person name="Wilson M.M."/>
            <person name="Metcalf W.W."/>
            <person name="Schink B."/>
        </authorList>
    </citation>
    <scope>NUCLEOTIDE SEQUENCE</scope>
    <source>
        <strain evidence="2">FiPS-3</strain>
    </source>
</reference>
<dbReference type="InterPro" id="IPR052024">
    <property type="entry name" value="Methanogen_methyltrans"/>
</dbReference>
<dbReference type="NCBIfam" id="NF004889">
    <property type="entry name" value="PRK06252.1"/>
    <property type="match status" value="1"/>
</dbReference>
<dbReference type="InterPro" id="IPR038071">
    <property type="entry name" value="UROD/MetE-like_sf"/>
</dbReference>
<dbReference type="GO" id="GO:0006779">
    <property type="term" value="P:porphyrin-containing compound biosynthetic process"/>
    <property type="evidence" value="ECO:0007669"/>
    <property type="project" value="InterPro"/>
</dbReference>
<feature type="domain" description="Uroporphyrinogen decarboxylase (URO-D)" evidence="1">
    <location>
        <begin position="23"/>
        <end position="350"/>
    </location>
</feature>
<dbReference type="GO" id="GO:0004853">
    <property type="term" value="F:uroporphyrinogen decarboxylase activity"/>
    <property type="evidence" value="ECO:0007669"/>
    <property type="project" value="InterPro"/>
</dbReference>
<organism evidence="2">
    <name type="scientific">Desulfotignum phosphitoxidans</name>
    <dbReference type="NCBI Taxonomy" id="190898"/>
    <lineage>
        <taxon>Bacteria</taxon>
        <taxon>Pseudomonadati</taxon>
        <taxon>Thermodesulfobacteriota</taxon>
        <taxon>Desulfobacteria</taxon>
        <taxon>Desulfobacterales</taxon>
        <taxon>Desulfobacteraceae</taxon>
        <taxon>Desulfotignum</taxon>
    </lineage>
</organism>
<keyword evidence="2" id="KW-0489">Methyltransferase</keyword>
<accession>D3JWV4</accession>
<dbReference type="GO" id="GO:0008168">
    <property type="term" value="F:methyltransferase activity"/>
    <property type="evidence" value="ECO:0007669"/>
    <property type="project" value="UniProtKB-KW"/>
</dbReference>
<dbReference type="InterPro" id="IPR000257">
    <property type="entry name" value="Uroporphyrinogen_deCOase"/>
</dbReference>
<dbReference type="SUPFAM" id="SSF51726">
    <property type="entry name" value="UROD/MetE-like"/>
    <property type="match status" value="1"/>
</dbReference>
<dbReference type="Gene3D" id="3.20.20.210">
    <property type="match status" value="1"/>
</dbReference>
<dbReference type="GO" id="GO:0032259">
    <property type="term" value="P:methylation"/>
    <property type="evidence" value="ECO:0007669"/>
    <property type="project" value="UniProtKB-KW"/>
</dbReference>
<sequence length="364" mass="38712">MWTILWTGASASLSTRIINQNMTPRQRLLCALRAEAVDRVPVIIPGGMMAGSLYALLQQKSVSYPDLHTRATVMAGYARLLQETCELDNYGVPFCMTIEAEDFGARIDLGDPLKEPRVAHYPAATLDAVLAREPVPCRRHEITLEAIYRLAGSTVPVIGNVIGPISLLTSLADPAIVYRALATDGMKIAATLDHLTRHIAFFAEEQIKAGAEVIVLADPGASGEIIGGEYFKTLAAPAINQIIRAVRGRGIPAVLHICGNIMALAGALAPIPWDALSVDSVVSLKKLKPFFPGRALMGNVSTHLLAVSGHDRITRAAIHAAEVSAILAPACGLSTTTLPENIRSMVRAAQGAARKLTIRPAADG</sequence>
<dbReference type="PANTHER" id="PTHR47099:SF1">
    <property type="entry name" value="METHYLCOBAMIDE:COM METHYLTRANSFERASE MTBA"/>
    <property type="match status" value="1"/>
</dbReference>
<proteinExistence type="predicted"/>
<evidence type="ECO:0000313" key="2">
    <source>
        <dbReference type="EMBL" id="ADB92524.1"/>
    </source>
</evidence>
<keyword evidence="2" id="KW-0808">Transferase</keyword>
<dbReference type="Pfam" id="PF01208">
    <property type="entry name" value="URO-D"/>
    <property type="match status" value="1"/>
</dbReference>
<evidence type="ECO:0000259" key="1">
    <source>
        <dbReference type="Pfam" id="PF01208"/>
    </source>
</evidence>
<name>D3JWV4_9BACT</name>
<dbReference type="AlphaFoldDB" id="D3JWV4"/>
<protein>
    <submittedName>
        <fullName evidence="2">Putative methyltransferase</fullName>
    </submittedName>
</protein>
<dbReference type="PANTHER" id="PTHR47099">
    <property type="entry name" value="METHYLCOBAMIDE:COM METHYLTRANSFERASE MTBA"/>
    <property type="match status" value="1"/>
</dbReference>